<keyword evidence="4" id="KW-1003">Cell membrane</keyword>
<evidence type="ECO:0000256" key="8">
    <source>
        <dbReference type="ARBA" id="ARBA00023136"/>
    </source>
</evidence>
<comment type="similarity">
    <text evidence="2 9">Belongs to the major facilitator superfamily. Sugar transporter (TC 2.A.1.1) family.</text>
</comment>
<feature type="transmembrane region" description="Helical" evidence="10">
    <location>
        <begin position="263"/>
        <end position="285"/>
    </location>
</feature>
<evidence type="ECO:0000256" key="5">
    <source>
        <dbReference type="ARBA" id="ARBA00022597"/>
    </source>
</evidence>
<evidence type="ECO:0000256" key="10">
    <source>
        <dbReference type="SAM" id="Phobius"/>
    </source>
</evidence>
<dbReference type="NCBIfam" id="TIGR00879">
    <property type="entry name" value="SP"/>
    <property type="match status" value="1"/>
</dbReference>
<dbReference type="InterPro" id="IPR003663">
    <property type="entry name" value="Sugar/inositol_transpt"/>
</dbReference>
<evidence type="ECO:0000256" key="3">
    <source>
        <dbReference type="ARBA" id="ARBA00022448"/>
    </source>
</evidence>
<dbReference type="InterPro" id="IPR050814">
    <property type="entry name" value="Myo-inositol_Transporter"/>
</dbReference>
<organism evidence="12 13">
    <name type="scientific">Alistipes onderdonkii</name>
    <dbReference type="NCBI Taxonomy" id="328813"/>
    <lineage>
        <taxon>Bacteria</taxon>
        <taxon>Pseudomonadati</taxon>
        <taxon>Bacteroidota</taxon>
        <taxon>Bacteroidia</taxon>
        <taxon>Bacteroidales</taxon>
        <taxon>Rikenellaceae</taxon>
        <taxon>Alistipes</taxon>
    </lineage>
</organism>
<gene>
    <name evidence="12" type="ORF">F2Y10_04385</name>
</gene>
<feature type="transmembrane region" description="Helical" evidence="10">
    <location>
        <begin position="78"/>
        <end position="98"/>
    </location>
</feature>
<feature type="transmembrane region" description="Helical" evidence="10">
    <location>
        <begin position="397"/>
        <end position="420"/>
    </location>
</feature>
<feature type="domain" description="Major facilitator superfamily (MFS) profile" evidence="11">
    <location>
        <begin position="13"/>
        <end position="451"/>
    </location>
</feature>
<comment type="caution">
    <text evidence="12">The sequence shown here is derived from an EMBL/GenBank/DDBJ whole genome shotgun (WGS) entry which is preliminary data.</text>
</comment>
<feature type="transmembrane region" description="Helical" evidence="10">
    <location>
        <begin position="104"/>
        <end position="125"/>
    </location>
</feature>
<sequence length="466" mass="50513">MKSQTNTGYVAFLSLVAAIGGILFGYDTAVISGTISGVASQFSLDAMQQGWFVGCALVGSIGGVAVAGVLSDRFGRKLTMLLSAVLFTVSAVGCAVSADFIQLVVYRIVGGVGIGVVSIVSPMYISEVAVARWRGTLVSLYQLAITVGFLAAYLVNFQILKSAETAAYASPWMQKIWVTELWRGMFGAETLPALLFFTVIFFIPESPRWLVLRGRDVRAHAVLQRIYRSSEAADEEIAAVHGTASASSKSEWRVLFEPGIRKAVVIGVFIAILGQFMGVNAVLYYGPTIFENAGLSSGDSLFSQVLVGVVNMLTSVLALVIIDRVGRKQLVYWGVSGMIVSLLCIGFYFMCGAALGLPSVFLLVFFLAYIFCCAVSICAVVWVLLSEMYPTRVRGLAMSIAGLALWVGTYLIGQLTPWMLENLTPAGTFFLFAAMCVPYMLIIWRAVPETTGRSLEEIEKYWQKNE</sequence>
<dbReference type="InterPro" id="IPR005828">
    <property type="entry name" value="MFS_sugar_transport-like"/>
</dbReference>
<dbReference type="Gene3D" id="1.20.1250.20">
    <property type="entry name" value="MFS general substrate transporter like domains"/>
    <property type="match status" value="1"/>
</dbReference>
<protein>
    <submittedName>
        <fullName evidence="12">Sugar porter family MFS transporter</fullName>
    </submittedName>
</protein>
<dbReference type="PRINTS" id="PR00171">
    <property type="entry name" value="SUGRTRNSPORT"/>
</dbReference>
<dbReference type="FunFam" id="1.20.1250.20:FF:000122">
    <property type="entry name" value="D-xylose transporter XylE"/>
    <property type="match status" value="1"/>
</dbReference>
<comment type="subcellular location">
    <subcellularLocation>
        <location evidence="1">Cell membrane</location>
        <topology evidence="1">Multi-pass membrane protein</topology>
    </subcellularLocation>
</comment>
<keyword evidence="3 9" id="KW-0813">Transport</keyword>
<dbReference type="InterPro" id="IPR005829">
    <property type="entry name" value="Sugar_transporter_CS"/>
</dbReference>
<dbReference type="InterPro" id="IPR020846">
    <property type="entry name" value="MFS_dom"/>
</dbReference>
<proteinExistence type="inferred from homology"/>
<dbReference type="AlphaFoldDB" id="A0A5B3H2E3"/>
<evidence type="ECO:0000256" key="7">
    <source>
        <dbReference type="ARBA" id="ARBA00022989"/>
    </source>
</evidence>
<feature type="transmembrane region" description="Helical" evidence="10">
    <location>
        <begin position="330"/>
        <end position="355"/>
    </location>
</feature>
<dbReference type="EMBL" id="VVXH01000003">
    <property type="protein sequence ID" value="KAA2379980.1"/>
    <property type="molecule type" value="Genomic_DNA"/>
</dbReference>
<dbReference type="PANTHER" id="PTHR48020">
    <property type="entry name" value="PROTON MYO-INOSITOL COTRANSPORTER"/>
    <property type="match status" value="1"/>
</dbReference>
<dbReference type="PROSITE" id="PS00217">
    <property type="entry name" value="SUGAR_TRANSPORT_2"/>
    <property type="match status" value="1"/>
</dbReference>
<dbReference type="Pfam" id="PF00083">
    <property type="entry name" value="Sugar_tr"/>
    <property type="match status" value="1"/>
</dbReference>
<feature type="transmembrane region" description="Helical" evidence="10">
    <location>
        <begin position="51"/>
        <end position="71"/>
    </location>
</feature>
<evidence type="ECO:0000256" key="6">
    <source>
        <dbReference type="ARBA" id="ARBA00022692"/>
    </source>
</evidence>
<evidence type="ECO:0000313" key="12">
    <source>
        <dbReference type="EMBL" id="KAA2379980.1"/>
    </source>
</evidence>
<dbReference type="PROSITE" id="PS00216">
    <property type="entry name" value="SUGAR_TRANSPORT_1"/>
    <property type="match status" value="2"/>
</dbReference>
<dbReference type="InterPro" id="IPR036259">
    <property type="entry name" value="MFS_trans_sf"/>
</dbReference>
<dbReference type="RefSeq" id="WP_018696228.1">
    <property type="nucleotide sequence ID" value="NZ_CP102251.1"/>
</dbReference>
<name>A0A5B3H2E3_9BACT</name>
<dbReference type="Proteomes" id="UP000322940">
    <property type="component" value="Unassembled WGS sequence"/>
</dbReference>
<feature type="transmembrane region" description="Helical" evidence="10">
    <location>
        <begin position="305"/>
        <end position="323"/>
    </location>
</feature>
<evidence type="ECO:0000256" key="2">
    <source>
        <dbReference type="ARBA" id="ARBA00010992"/>
    </source>
</evidence>
<feature type="transmembrane region" description="Helical" evidence="10">
    <location>
        <begin position="137"/>
        <end position="155"/>
    </location>
</feature>
<evidence type="ECO:0000313" key="13">
    <source>
        <dbReference type="Proteomes" id="UP000322940"/>
    </source>
</evidence>
<dbReference type="PROSITE" id="PS50850">
    <property type="entry name" value="MFS"/>
    <property type="match status" value="1"/>
</dbReference>
<accession>A0A5B3H2E3</accession>
<keyword evidence="5" id="KW-0762">Sugar transport</keyword>
<dbReference type="SUPFAM" id="SSF103473">
    <property type="entry name" value="MFS general substrate transporter"/>
    <property type="match status" value="1"/>
</dbReference>
<evidence type="ECO:0000256" key="4">
    <source>
        <dbReference type="ARBA" id="ARBA00022475"/>
    </source>
</evidence>
<dbReference type="GO" id="GO:0022857">
    <property type="term" value="F:transmembrane transporter activity"/>
    <property type="evidence" value="ECO:0007669"/>
    <property type="project" value="InterPro"/>
</dbReference>
<evidence type="ECO:0000256" key="9">
    <source>
        <dbReference type="RuleBase" id="RU003346"/>
    </source>
</evidence>
<evidence type="ECO:0000259" key="11">
    <source>
        <dbReference type="PROSITE" id="PS50850"/>
    </source>
</evidence>
<feature type="transmembrane region" description="Helical" evidence="10">
    <location>
        <begin position="361"/>
        <end position="385"/>
    </location>
</feature>
<feature type="transmembrane region" description="Helical" evidence="10">
    <location>
        <begin position="7"/>
        <end position="26"/>
    </location>
</feature>
<keyword evidence="6 10" id="KW-0812">Transmembrane</keyword>
<feature type="transmembrane region" description="Helical" evidence="10">
    <location>
        <begin position="181"/>
        <end position="203"/>
    </location>
</feature>
<keyword evidence="8 10" id="KW-0472">Membrane</keyword>
<feature type="transmembrane region" description="Helical" evidence="10">
    <location>
        <begin position="426"/>
        <end position="447"/>
    </location>
</feature>
<keyword evidence="7 10" id="KW-1133">Transmembrane helix</keyword>
<dbReference type="GO" id="GO:0005886">
    <property type="term" value="C:plasma membrane"/>
    <property type="evidence" value="ECO:0007669"/>
    <property type="project" value="UniProtKB-SubCell"/>
</dbReference>
<dbReference type="PANTHER" id="PTHR48020:SF12">
    <property type="entry name" value="PROTON MYO-INOSITOL COTRANSPORTER"/>
    <property type="match status" value="1"/>
</dbReference>
<evidence type="ECO:0000256" key="1">
    <source>
        <dbReference type="ARBA" id="ARBA00004651"/>
    </source>
</evidence>
<reference evidence="12 13" key="1">
    <citation type="journal article" date="2019" name="Nat. Med.">
        <title>A library of human gut bacterial isolates paired with longitudinal multiomics data enables mechanistic microbiome research.</title>
        <authorList>
            <person name="Poyet M."/>
            <person name="Groussin M."/>
            <person name="Gibbons S.M."/>
            <person name="Avila-Pacheco J."/>
            <person name="Jiang X."/>
            <person name="Kearney S.M."/>
            <person name="Perrotta A.R."/>
            <person name="Berdy B."/>
            <person name="Zhao S."/>
            <person name="Lieberman T.D."/>
            <person name="Swanson P.K."/>
            <person name="Smith M."/>
            <person name="Roesemann S."/>
            <person name="Alexander J.E."/>
            <person name="Rich S.A."/>
            <person name="Livny J."/>
            <person name="Vlamakis H."/>
            <person name="Clish C."/>
            <person name="Bullock K."/>
            <person name="Deik A."/>
            <person name="Scott J."/>
            <person name="Pierce K.A."/>
            <person name="Xavier R.J."/>
            <person name="Alm E.J."/>
        </authorList>
    </citation>
    <scope>NUCLEOTIDE SEQUENCE [LARGE SCALE GENOMIC DNA]</scope>
    <source>
        <strain evidence="12 13">BIOML-A266</strain>
    </source>
</reference>